<keyword evidence="3" id="KW-1185">Reference proteome</keyword>
<evidence type="ECO:0000256" key="1">
    <source>
        <dbReference type="SAM" id="Phobius"/>
    </source>
</evidence>
<evidence type="ECO:0000313" key="3">
    <source>
        <dbReference type="Proteomes" id="UP000769157"/>
    </source>
</evidence>
<sequence length="188" mass="20208">MVFDFLGFLLSLRNPSMVATGSEFSTDWAVSVSAVLDEPLFVSVKSAEMDVTLGECDLGRSLMAETDILDSFSLNKARASPIMSGQTFGFSMSSSSSTSSLPISIWLPSSWITGHRFTVTGDFSTVGDCCAGHSPAWPVIGHFEPEAGLLNTIAVSRNFLSLLVCSLLFSFGTSWVLLCCLIRLILKS</sequence>
<organism evidence="2 3">
    <name type="scientific">Ogataea philodendri</name>
    <dbReference type="NCBI Taxonomy" id="1378263"/>
    <lineage>
        <taxon>Eukaryota</taxon>
        <taxon>Fungi</taxon>
        <taxon>Dikarya</taxon>
        <taxon>Ascomycota</taxon>
        <taxon>Saccharomycotina</taxon>
        <taxon>Pichiomycetes</taxon>
        <taxon>Pichiales</taxon>
        <taxon>Pichiaceae</taxon>
        <taxon>Ogataea</taxon>
    </lineage>
</organism>
<keyword evidence="1" id="KW-1133">Transmembrane helix</keyword>
<feature type="transmembrane region" description="Helical" evidence="1">
    <location>
        <begin position="159"/>
        <end position="186"/>
    </location>
</feature>
<protein>
    <submittedName>
        <fullName evidence="2">Uncharacterized protein</fullName>
    </submittedName>
</protein>
<gene>
    <name evidence="2" type="ORF">OGAPHI_006025</name>
</gene>
<reference evidence="2" key="1">
    <citation type="journal article" date="2021" name="Open Biol.">
        <title>Shared evolutionary footprints suggest mitochondrial oxidative damage underlies multiple complex I losses in fungi.</title>
        <authorList>
            <person name="Schikora-Tamarit M.A."/>
            <person name="Marcet-Houben M."/>
            <person name="Nosek J."/>
            <person name="Gabaldon T."/>
        </authorList>
    </citation>
    <scope>NUCLEOTIDE SEQUENCE</scope>
    <source>
        <strain evidence="2">CBS6075</strain>
    </source>
</reference>
<dbReference type="AlphaFoldDB" id="A0A9P8NYD9"/>
<proteinExistence type="predicted"/>
<dbReference type="EMBL" id="JAEUBE010000414">
    <property type="protein sequence ID" value="KAH3661847.1"/>
    <property type="molecule type" value="Genomic_DNA"/>
</dbReference>
<evidence type="ECO:0000313" key="2">
    <source>
        <dbReference type="EMBL" id="KAH3661847.1"/>
    </source>
</evidence>
<dbReference type="Proteomes" id="UP000769157">
    <property type="component" value="Unassembled WGS sequence"/>
</dbReference>
<dbReference type="GeneID" id="70237989"/>
<keyword evidence="1" id="KW-0812">Transmembrane</keyword>
<keyword evidence="1" id="KW-0472">Membrane</keyword>
<accession>A0A9P8NYD9</accession>
<dbReference type="RefSeq" id="XP_046058951.1">
    <property type="nucleotide sequence ID" value="XM_046207271.1"/>
</dbReference>
<reference evidence="2" key="2">
    <citation type="submission" date="2021-01" db="EMBL/GenBank/DDBJ databases">
        <authorList>
            <person name="Schikora-Tamarit M.A."/>
        </authorList>
    </citation>
    <scope>NUCLEOTIDE SEQUENCE</scope>
    <source>
        <strain evidence="2">CBS6075</strain>
    </source>
</reference>
<comment type="caution">
    <text evidence="2">The sequence shown here is derived from an EMBL/GenBank/DDBJ whole genome shotgun (WGS) entry which is preliminary data.</text>
</comment>
<name>A0A9P8NYD9_9ASCO</name>